<keyword evidence="2" id="KW-1185">Reference proteome</keyword>
<evidence type="ECO:0000313" key="2">
    <source>
        <dbReference type="Proteomes" id="UP000316079"/>
    </source>
</evidence>
<name>A0A553MN20_9TELE</name>
<organism evidence="1 2">
    <name type="scientific">Danionella cerebrum</name>
    <dbReference type="NCBI Taxonomy" id="2873325"/>
    <lineage>
        <taxon>Eukaryota</taxon>
        <taxon>Metazoa</taxon>
        <taxon>Chordata</taxon>
        <taxon>Craniata</taxon>
        <taxon>Vertebrata</taxon>
        <taxon>Euteleostomi</taxon>
        <taxon>Actinopterygii</taxon>
        <taxon>Neopterygii</taxon>
        <taxon>Teleostei</taxon>
        <taxon>Ostariophysi</taxon>
        <taxon>Cypriniformes</taxon>
        <taxon>Danionidae</taxon>
        <taxon>Danioninae</taxon>
        <taxon>Danionella</taxon>
    </lineage>
</organism>
<evidence type="ECO:0000313" key="1">
    <source>
        <dbReference type="EMBL" id="TRY54583.1"/>
    </source>
</evidence>
<reference evidence="1 2" key="1">
    <citation type="journal article" date="2019" name="Sci. Data">
        <title>Hybrid genome assembly and annotation of Danionella translucida.</title>
        <authorList>
            <person name="Kadobianskyi M."/>
            <person name="Schulze L."/>
            <person name="Schuelke M."/>
            <person name="Judkewitz B."/>
        </authorList>
    </citation>
    <scope>NUCLEOTIDE SEQUENCE [LARGE SCALE GENOMIC DNA]</scope>
    <source>
        <strain evidence="1 2">Bolton</strain>
    </source>
</reference>
<gene>
    <name evidence="1" type="ORF">DNTS_001582</name>
</gene>
<dbReference type="OrthoDB" id="73273at2759"/>
<dbReference type="AlphaFoldDB" id="A0A553MN20"/>
<dbReference type="STRING" id="623744.A0A553MN20"/>
<dbReference type="EMBL" id="SRMA01027342">
    <property type="protein sequence ID" value="TRY54583.1"/>
    <property type="molecule type" value="Genomic_DNA"/>
</dbReference>
<sequence>MLEMSFGEVHNGCWLVLMYFTEYGPDYSLEISPSCRPDRNESQHLERVIGTIKGNLHDNNQNLTKRSS</sequence>
<protein>
    <submittedName>
        <fullName evidence="1">Uncharacterized protein</fullName>
    </submittedName>
</protein>
<proteinExistence type="predicted"/>
<dbReference type="Proteomes" id="UP000316079">
    <property type="component" value="Unassembled WGS sequence"/>
</dbReference>
<comment type="caution">
    <text evidence="1">The sequence shown here is derived from an EMBL/GenBank/DDBJ whole genome shotgun (WGS) entry which is preliminary data.</text>
</comment>
<accession>A0A553MN20</accession>